<evidence type="ECO:0000256" key="1">
    <source>
        <dbReference type="ARBA" id="ARBA00004651"/>
    </source>
</evidence>
<feature type="transmembrane region" description="Helical" evidence="7">
    <location>
        <begin position="188"/>
        <end position="208"/>
    </location>
</feature>
<sequence length="241" mass="27499">MHFGARAFRGLALRERGWSENGSVNWTQELIYRCSAWVMPAIVACAVLHLVCFFWLTVWARRDLRRLAGDLDAFTRDLKHRSLFERGADLSEQIDAFLADIRDVLDDAARRSDRQALRNRMQILDEERRYLHSHAFDTCYNVARTMIEAYPLVGTMGAILAIGSALQLSPDDQRNTVSTIVRFFGEAIWSTGAGLLAAVLLMFVNSVVETRFRRLSEHRTHVREMVARVKRELSVAASETP</sequence>
<dbReference type="GO" id="GO:0015031">
    <property type="term" value="P:protein transport"/>
    <property type="evidence" value="ECO:0007669"/>
    <property type="project" value="UniProtKB-KW"/>
</dbReference>
<feature type="transmembrane region" description="Helical" evidence="7">
    <location>
        <begin position="30"/>
        <end position="56"/>
    </location>
</feature>
<proteinExistence type="inferred from homology"/>
<feature type="transmembrane region" description="Helical" evidence="7">
    <location>
        <begin position="149"/>
        <end position="168"/>
    </location>
</feature>
<evidence type="ECO:0000313" key="9">
    <source>
        <dbReference type="EMBL" id="HGT38563.1"/>
    </source>
</evidence>
<comment type="caution">
    <text evidence="9">The sequence shown here is derived from an EMBL/GenBank/DDBJ whole genome shotgun (WGS) entry which is preliminary data.</text>
</comment>
<organism evidence="9">
    <name type="scientific">Schlesneria paludicola</name>
    <dbReference type="NCBI Taxonomy" id="360056"/>
    <lineage>
        <taxon>Bacteria</taxon>
        <taxon>Pseudomonadati</taxon>
        <taxon>Planctomycetota</taxon>
        <taxon>Planctomycetia</taxon>
        <taxon>Planctomycetales</taxon>
        <taxon>Planctomycetaceae</taxon>
        <taxon>Schlesneria</taxon>
    </lineage>
</organism>
<name>A0A7C4QN32_9PLAN</name>
<dbReference type="AlphaFoldDB" id="A0A7C4QN32"/>
<accession>A0A7C4QN32</accession>
<evidence type="ECO:0000256" key="3">
    <source>
        <dbReference type="ARBA" id="ARBA00022692"/>
    </source>
</evidence>
<reference evidence="9" key="1">
    <citation type="journal article" date="2020" name="mSystems">
        <title>Genome- and Community-Level Interaction Insights into Carbon Utilization and Element Cycling Functions of Hydrothermarchaeota in Hydrothermal Sediment.</title>
        <authorList>
            <person name="Zhou Z."/>
            <person name="Liu Y."/>
            <person name="Xu W."/>
            <person name="Pan J."/>
            <person name="Luo Z.H."/>
            <person name="Li M."/>
        </authorList>
    </citation>
    <scope>NUCLEOTIDE SEQUENCE [LARGE SCALE GENOMIC DNA]</scope>
    <source>
        <strain evidence="9">SpSt-508</strain>
    </source>
</reference>
<dbReference type="Pfam" id="PF01618">
    <property type="entry name" value="MotA_ExbB"/>
    <property type="match status" value="1"/>
</dbReference>
<protein>
    <submittedName>
        <fullName evidence="9">MotA/TolQ/ExbB proton channel</fullName>
    </submittedName>
</protein>
<keyword evidence="6" id="KW-0653">Protein transport</keyword>
<evidence type="ECO:0000256" key="6">
    <source>
        <dbReference type="RuleBase" id="RU004057"/>
    </source>
</evidence>
<keyword evidence="3 7" id="KW-0812">Transmembrane</keyword>
<dbReference type="GO" id="GO:0005886">
    <property type="term" value="C:plasma membrane"/>
    <property type="evidence" value="ECO:0007669"/>
    <property type="project" value="UniProtKB-SubCell"/>
</dbReference>
<evidence type="ECO:0000256" key="5">
    <source>
        <dbReference type="ARBA" id="ARBA00023136"/>
    </source>
</evidence>
<feature type="domain" description="MotA/TolQ/ExbB proton channel" evidence="8">
    <location>
        <begin position="132"/>
        <end position="218"/>
    </location>
</feature>
<evidence type="ECO:0000256" key="4">
    <source>
        <dbReference type="ARBA" id="ARBA00022989"/>
    </source>
</evidence>
<evidence type="ECO:0000256" key="7">
    <source>
        <dbReference type="SAM" id="Phobius"/>
    </source>
</evidence>
<comment type="subcellular location">
    <subcellularLocation>
        <location evidence="1">Cell membrane</location>
        <topology evidence="1">Multi-pass membrane protein</topology>
    </subcellularLocation>
    <subcellularLocation>
        <location evidence="6">Membrane</location>
        <topology evidence="6">Multi-pass membrane protein</topology>
    </subcellularLocation>
</comment>
<keyword evidence="2" id="KW-1003">Cell membrane</keyword>
<keyword evidence="4 7" id="KW-1133">Transmembrane helix</keyword>
<keyword evidence="5 7" id="KW-0472">Membrane</keyword>
<evidence type="ECO:0000259" key="8">
    <source>
        <dbReference type="Pfam" id="PF01618"/>
    </source>
</evidence>
<keyword evidence="6" id="KW-0813">Transport</keyword>
<evidence type="ECO:0000256" key="2">
    <source>
        <dbReference type="ARBA" id="ARBA00022475"/>
    </source>
</evidence>
<gene>
    <name evidence="9" type="ORF">ENS64_04785</name>
</gene>
<dbReference type="InterPro" id="IPR002898">
    <property type="entry name" value="MotA_ExbB_proton_chnl"/>
</dbReference>
<comment type="similarity">
    <text evidence="6">Belongs to the exbB/tolQ family.</text>
</comment>
<dbReference type="EMBL" id="DSVQ01000010">
    <property type="protein sequence ID" value="HGT38563.1"/>
    <property type="molecule type" value="Genomic_DNA"/>
</dbReference>